<dbReference type="EMBL" id="FMAR01000003">
    <property type="protein sequence ID" value="SCC07303.1"/>
    <property type="molecule type" value="Genomic_DNA"/>
</dbReference>
<dbReference type="InterPro" id="IPR036388">
    <property type="entry name" value="WH-like_DNA-bd_sf"/>
</dbReference>
<dbReference type="InterPro" id="IPR036390">
    <property type="entry name" value="WH_DNA-bd_sf"/>
</dbReference>
<dbReference type="RefSeq" id="WP_240619135.1">
    <property type="nucleotide sequence ID" value="NZ_FMAR01000003.1"/>
</dbReference>
<sequence length="53" mass="6012">MVNLEWYRSFKAIYKTGTFTGAAEMLFVSQPDISLHYSYGCRAKANAFPKTIS</sequence>
<gene>
    <name evidence="2" type="ORF">GA0116948_103140</name>
</gene>
<evidence type="ECO:0000313" key="2">
    <source>
        <dbReference type="EMBL" id="SCC07303.1"/>
    </source>
</evidence>
<reference evidence="2 3" key="1">
    <citation type="submission" date="2016-08" db="EMBL/GenBank/DDBJ databases">
        <authorList>
            <person name="Seilhamer J.J."/>
        </authorList>
    </citation>
    <scope>NUCLEOTIDE SEQUENCE [LARGE SCALE GENOMIC DNA]</scope>
    <source>
        <strain evidence="2 3">A37T2</strain>
    </source>
</reference>
<dbReference type="Gene3D" id="1.10.10.10">
    <property type="entry name" value="Winged helix-like DNA-binding domain superfamily/Winged helix DNA-binding domain"/>
    <property type="match status" value="1"/>
</dbReference>
<protein>
    <submittedName>
        <fullName evidence="2">Regulatory helix-turn-helix protein, lysR family</fullName>
    </submittedName>
</protein>
<name>A0A1C4BKG2_9BACT</name>
<dbReference type="SUPFAM" id="SSF46785">
    <property type="entry name" value="Winged helix' DNA-binding domain"/>
    <property type="match status" value="1"/>
</dbReference>
<dbReference type="GO" id="GO:0003700">
    <property type="term" value="F:DNA-binding transcription factor activity"/>
    <property type="evidence" value="ECO:0007669"/>
    <property type="project" value="InterPro"/>
</dbReference>
<dbReference type="Proteomes" id="UP000242818">
    <property type="component" value="Unassembled WGS sequence"/>
</dbReference>
<evidence type="ECO:0000313" key="3">
    <source>
        <dbReference type="Proteomes" id="UP000242818"/>
    </source>
</evidence>
<organism evidence="2 3">
    <name type="scientific">Chitinophaga costaii</name>
    <dbReference type="NCBI Taxonomy" id="1335309"/>
    <lineage>
        <taxon>Bacteria</taxon>
        <taxon>Pseudomonadati</taxon>
        <taxon>Bacteroidota</taxon>
        <taxon>Chitinophagia</taxon>
        <taxon>Chitinophagales</taxon>
        <taxon>Chitinophagaceae</taxon>
        <taxon>Chitinophaga</taxon>
    </lineage>
</organism>
<accession>A0A1C4BKG2</accession>
<evidence type="ECO:0000259" key="1">
    <source>
        <dbReference type="Pfam" id="PF00126"/>
    </source>
</evidence>
<dbReference type="InterPro" id="IPR000847">
    <property type="entry name" value="LysR_HTH_N"/>
</dbReference>
<dbReference type="Pfam" id="PF00126">
    <property type="entry name" value="HTH_1"/>
    <property type="match status" value="1"/>
</dbReference>
<feature type="domain" description="HTH lysR-type" evidence="1">
    <location>
        <begin position="4"/>
        <end position="35"/>
    </location>
</feature>
<dbReference type="STRING" id="1335309.GA0116948_103140"/>
<dbReference type="AlphaFoldDB" id="A0A1C4BKG2"/>
<keyword evidence="3" id="KW-1185">Reference proteome</keyword>
<proteinExistence type="predicted"/>